<dbReference type="GO" id="GO:0006952">
    <property type="term" value="P:defense response"/>
    <property type="evidence" value="ECO:0007669"/>
    <property type="project" value="UniProtKB-KW"/>
</dbReference>
<dbReference type="AlphaFoldDB" id="A0A8T2V8M2"/>
<proteinExistence type="inferred from homology"/>
<comment type="similarity">
    <text evidence="2 8">Belongs to the MLO family.</text>
</comment>
<keyword evidence="5 8" id="KW-1133">Transmembrane helix</keyword>
<comment type="domain">
    <text evidence="8">The C-terminus contains a calmodulin-binding domain, which binds calmodulin in a calcium-dependent fashion.</text>
</comment>
<sequence>MTKERDTSLALLGAPTWGIAMVCAIFIIVSLVVERVIDEIRRSLYTSRNHGALLRAFEKMKNELFMVGILSITLLMGESLFPKLCLPRKIYAAAPLCKHPLEDAAITIEEEPSACQAGYISFMTTENIHDLHIFVFILAAVHIVFSVMVIVIGTLEVHRWQAWEAPAAQKPENEVQIAEGGTRINHQITFVQKHASRNKCSSNTVVSFMIAFVWQSFRWRMTESDYRALRSGFIRHHCPANPSFNFHKYIWRSFEDDCKRVVGVSWKLWVYAVLWLLIDVTGWETRLAVSFAPLLFFLVVGAAMQQVLTKMANKIRDQHVLVIGTPAVMPDDNLFWHGRPQTIIRCIHFIIFQNALSTAYAIWASVTFPSYNCLYGTPATLGIRVAIGFSIQIYCGFLTLPVYAFVSQMGSRLKKSIFSEEVNLALREWRKRAKKHVGKAKDNLGKNGARDIAVPLELSNWRPFSVS</sequence>
<feature type="transmembrane region" description="Helical" evidence="9">
    <location>
        <begin position="383"/>
        <end position="406"/>
    </location>
</feature>
<accession>A0A8T2V8M2</accession>
<keyword evidence="7 8" id="KW-0568">Pathogenesis-related protein</keyword>
<feature type="transmembrane region" description="Helical" evidence="9">
    <location>
        <begin position="64"/>
        <end position="81"/>
    </location>
</feature>
<evidence type="ECO:0000313" key="11">
    <source>
        <dbReference type="Proteomes" id="UP000825935"/>
    </source>
</evidence>
<gene>
    <name evidence="8" type="primary">MLO</name>
    <name evidence="10" type="ORF">KP509_03G083800</name>
</gene>
<reference evidence="10" key="1">
    <citation type="submission" date="2021-08" db="EMBL/GenBank/DDBJ databases">
        <title>WGS assembly of Ceratopteris richardii.</title>
        <authorList>
            <person name="Marchant D.B."/>
            <person name="Chen G."/>
            <person name="Jenkins J."/>
            <person name="Shu S."/>
            <person name="Leebens-Mack J."/>
            <person name="Grimwood J."/>
            <person name="Schmutz J."/>
            <person name="Soltis P."/>
            <person name="Soltis D."/>
            <person name="Chen Z.-H."/>
        </authorList>
    </citation>
    <scope>NUCLEOTIDE SEQUENCE</scope>
    <source>
        <strain evidence="10">Whitten #5841</strain>
        <tissue evidence="10">Leaf</tissue>
    </source>
</reference>
<evidence type="ECO:0000256" key="2">
    <source>
        <dbReference type="ARBA" id="ARBA00006574"/>
    </source>
</evidence>
<evidence type="ECO:0000256" key="7">
    <source>
        <dbReference type="ARBA" id="ARBA00023265"/>
    </source>
</evidence>
<keyword evidence="4 8" id="KW-0611">Plant defense</keyword>
<keyword evidence="6 8" id="KW-0472">Membrane</keyword>
<evidence type="ECO:0000256" key="5">
    <source>
        <dbReference type="ARBA" id="ARBA00022989"/>
    </source>
</evidence>
<dbReference type="OMA" id="WHTISWI"/>
<evidence type="ECO:0000256" key="8">
    <source>
        <dbReference type="RuleBase" id="RU280816"/>
    </source>
</evidence>
<evidence type="ECO:0000256" key="4">
    <source>
        <dbReference type="ARBA" id="ARBA00022821"/>
    </source>
</evidence>
<dbReference type="PANTHER" id="PTHR31942">
    <property type="entry name" value="MLO-LIKE PROTEIN 1"/>
    <property type="match status" value="1"/>
</dbReference>
<keyword evidence="11" id="KW-1185">Reference proteome</keyword>
<feature type="transmembrane region" description="Helical" evidence="9">
    <location>
        <begin position="131"/>
        <end position="155"/>
    </location>
</feature>
<comment type="caution">
    <text evidence="10">The sequence shown here is derived from an EMBL/GenBank/DDBJ whole genome shotgun (WGS) entry which is preliminary data.</text>
</comment>
<dbReference type="Pfam" id="PF03094">
    <property type="entry name" value="Mlo"/>
    <property type="match status" value="2"/>
</dbReference>
<dbReference type="GO" id="GO:0005516">
    <property type="term" value="F:calmodulin binding"/>
    <property type="evidence" value="ECO:0007669"/>
    <property type="project" value="UniProtKB-KW"/>
</dbReference>
<evidence type="ECO:0000256" key="3">
    <source>
        <dbReference type="ARBA" id="ARBA00022692"/>
    </source>
</evidence>
<dbReference type="EMBL" id="CM035408">
    <property type="protein sequence ID" value="KAH7442346.1"/>
    <property type="molecule type" value="Genomic_DNA"/>
</dbReference>
<dbReference type="GO" id="GO:0016020">
    <property type="term" value="C:membrane"/>
    <property type="evidence" value="ECO:0007669"/>
    <property type="project" value="UniProtKB-SubCell"/>
</dbReference>
<keyword evidence="3 8" id="KW-0812">Transmembrane</keyword>
<protein>
    <recommendedName>
        <fullName evidence="8">MLO-like protein</fullName>
    </recommendedName>
</protein>
<comment type="function">
    <text evidence="8">May be involved in modulation of pathogen defense and leaf cell death.</text>
</comment>
<dbReference type="PANTHER" id="PTHR31942:SF52">
    <property type="entry name" value="MLO-LIKE PROTEIN 1"/>
    <property type="match status" value="1"/>
</dbReference>
<keyword evidence="8" id="KW-0112">Calmodulin-binding</keyword>
<organism evidence="10 11">
    <name type="scientific">Ceratopteris richardii</name>
    <name type="common">Triangle waterfern</name>
    <dbReference type="NCBI Taxonomy" id="49495"/>
    <lineage>
        <taxon>Eukaryota</taxon>
        <taxon>Viridiplantae</taxon>
        <taxon>Streptophyta</taxon>
        <taxon>Embryophyta</taxon>
        <taxon>Tracheophyta</taxon>
        <taxon>Polypodiopsida</taxon>
        <taxon>Polypodiidae</taxon>
        <taxon>Polypodiales</taxon>
        <taxon>Pteridineae</taxon>
        <taxon>Pteridaceae</taxon>
        <taxon>Parkerioideae</taxon>
        <taxon>Ceratopteris</taxon>
    </lineage>
</organism>
<feature type="transmembrane region" description="Helical" evidence="9">
    <location>
        <begin position="290"/>
        <end position="308"/>
    </location>
</feature>
<dbReference type="OrthoDB" id="1388414at2759"/>
<evidence type="ECO:0000256" key="6">
    <source>
        <dbReference type="ARBA" id="ARBA00023136"/>
    </source>
</evidence>
<feature type="transmembrane region" description="Helical" evidence="9">
    <location>
        <begin position="343"/>
        <end position="363"/>
    </location>
</feature>
<evidence type="ECO:0000256" key="9">
    <source>
        <dbReference type="SAM" id="Phobius"/>
    </source>
</evidence>
<name>A0A8T2V8M2_CERRI</name>
<feature type="transmembrane region" description="Helical" evidence="9">
    <location>
        <begin position="12"/>
        <end position="33"/>
    </location>
</feature>
<dbReference type="InterPro" id="IPR004326">
    <property type="entry name" value="Mlo"/>
</dbReference>
<evidence type="ECO:0000313" key="10">
    <source>
        <dbReference type="EMBL" id="KAH7442346.1"/>
    </source>
</evidence>
<evidence type="ECO:0000256" key="1">
    <source>
        <dbReference type="ARBA" id="ARBA00004141"/>
    </source>
</evidence>
<comment type="subcellular location">
    <subcellularLocation>
        <location evidence="1 8">Membrane</location>
        <topology evidence="1 8">Multi-pass membrane protein</topology>
    </subcellularLocation>
</comment>
<feature type="transmembrane region" description="Helical" evidence="9">
    <location>
        <begin position="261"/>
        <end position="278"/>
    </location>
</feature>
<dbReference type="Proteomes" id="UP000825935">
    <property type="component" value="Chromosome 3"/>
</dbReference>